<sequence length="118" mass="12860">MASTRNKNTPGDYASEKKANQTQVDYNTYHSYGVPSVNYLPGDGLLSGKVASASLSNNFCDIESYLRGIGSTNLETPQPEIVPSIKQLKSLDIMDKTPLIIPGDLIVENGQRPFRGIQ</sequence>
<feature type="region of interest" description="Disordered" evidence="1">
    <location>
        <begin position="1"/>
        <end position="21"/>
    </location>
</feature>
<organism evidence="2">
    <name type="scientific">viral metagenome</name>
    <dbReference type="NCBI Taxonomy" id="1070528"/>
    <lineage>
        <taxon>unclassified sequences</taxon>
        <taxon>metagenomes</taxon>
        <taxon>organismal metagenomes</taxon>
    </lineage>
</organism>
<evidence type="ECO:0000313" key="2">
    <source>
        <dbReference type="EMBL" id="QHT77972.1"/>
    </source>
</evidence>
<accession>A0A6C0HBI3</accession>
<evidence type="ECO:0000256" key="1">
    <source>
        <dbReference type="SAM" id="MobiDB-lite"/>
    </source>
</evidence>
<protein>
    <submittedName>
        <fullName evidence="2">Uncharacterized protein</fullName>
    </submittedName>
</protein>
<proteinExistence type="predicted"/>
<reference evidence="2" key="1">
    <citation type="journal article" date="2020" name="Nature">
        <title>Giant virus diversity and host interactions through global metagenomics.</title>
        <authorList>
            <person name="Schulz F."/>
            <person name="Roux S."/>
            <person name="Paez-Espino D."/>
            <person name="Jungbluth S."/>
            <person name="Walsh D.A."/>
            <person name="Denef V.J."/>
            <person name="McMahon K.D."/>
            <person name="Konstantinidis K.T."/>
            <person name="Eloe-Fadrosh E.A."/>
            <person name="Kyrpides N.C."/>
            <person name="Woyke T."/>
        </authorList>
    </citation>
    <scope>NUCLEOTIDE SEQUENCE</scope>
    <source>
        <strain evidence="2">GVMAG-M-3300023179-90</strain>
    </source>
</reference>
<dbReference type="EMBL" id="MN739924">
    <property type="protein sequence ID" value="QHT77972.1"/>
    <property type="molecule type" value="Genomic_DNA"/>
</dbReference>
<name>A0A6C0HBI3_9ZZZZ</name>
<dbReference type="AlphaFoldDB" id="A0A6C0HBI3"/>